<accession>A0A0Q0XN37</accession>
<dbReference type="PROSITE" id="PS51257">
    <property type="entry name" value="PROKAR_LIPOPROTEIN"/>
    <property type="match status" value="1"/>
</dbReference>
<comment type="caution">
    <text evidence="1">The sequence shown here is derived from an EMBL/GenBank/DDBJ whole genome shotgun (WGS) entry which is preliminary data.</text>
</comment>
<dbReference type="AlphaFoldDB" id="A0A0Q0XN37"/>
<protein>
    <recommendedName>
        <fullName evidence="3">Lipoprotein</fullName>
    </recommendedName>
</protein>
<dbReference type="EMBL" id="JRLF01000015">
    <property type="protein sequence ID" value="KQB37110.1"/>
    <property type="molecule type" value="Genomic_DNA"/>
</dbReference>
<proteinExistence type="predicted"/>
<dbReference type="STRING" id="362413.RC62_2276"/>
<evidence type="ECO:0000313" key="2">
    <source>
        <dbReference type="Proteomes" id="UP000050443"/>
    </source>
</evidence>
<dbReference type="OrthoDB" id="1341726at2"/>
<evidence type="ECO:0008006" key="3">
    <source>
        <dbReference type="Google" id="ProtNLM"/>
    </source>
</evidence>
<reference evidence="1 2" key="1">
    <citation type="submission" date="2014-09" db="EMBL/GenBank/DDBJ databases">
        <title>Genome sequence of Flavobacterium aquidurense RC62.</title>
        <authorList>
            <person name="Kim J.F."/>
            <person name="Kwak M.-J."/>
        </authorList>
    </citation>
    <scope>NUCLEOTIDE SEQUENCE [LARGE SCALE GENOMIC DNA]</scope>
    <source>
        <strain evidence="1 2">RC62</strain>
    </source>
</reference>
<sequence length="179" mass="20704">MDTLKCISLIGFICLFTSCYSDEYTKYEDSFFSIYLRGWNSIICPQKVVYKKYVKNSNFKKLIDSTSGFDININCLPKYDKFNKIIPTSPYNDQMVLTPYLPINGQLNYDIKLIIDDSLEYKITDIQDKIDTISDIGRKKWVIMNNIKSLVVNGQKLDNTKAPLNVDIPTKLGKVIKKR</sequence>
<evidence type="ECO:0000313" key="1">
    <source>
        <dbReference type="EMBL" id="KQB37110.1"/>
    </source>
</evidence>
<organism evidence="1 2">
    <name type="scientific">Flavobacterium aquidurense</name>
    <dbReference type="NCBI Taxonomy" id="362413"/>
    <lineage>
        <taxon>Bacteria</taxon>
        <taxon>Pseudomonadati</taxon>
        <taxon>Bacteroidota</taxon>
        <taxon>Flavobacteriia</taxon>
        <taxon>Flavobacteriales</taxon>
        <taxon>Flavobacteriaceae</taxon>
        <taxon>Flavobacterium</taxon>
    </lineage>
</organism>
<gene>
    <name evidence="1" type="ORF">RC62_2276</name>
</gene>
<dbReference type="RefSeq" id="WP_055097855.1">
    <property type="nucleotide sequence ID" value="NZ_JRLF01000015.1"/>
</dbReference>
<dbReference type="PATRIC" id="fig|362413.3.peg.2217"/>
<name>A0A0Q0XN37_9FLAO</name>
<dbReference type="Proteomes" id="UP000050443">
    <property type="component" value="Unassembled WGS sequence"/>
</dbReference>